<keyword evidence="3 5" id="KW-0378">Hydrolase</keyword>
<feature type="chain" id="PRO_5045314026" description="Alpha-N-arabinofuranosidase" evidence="6">
    <location>
        <begin position="21"/>
        <end position="347"/>
    </location>
</feature>
<geneLocation type="plasmid" evidence="7 8">
    <name>pDAETH-1</name>
</geneLocation>
<keyword evidence="7" id="KW-0614">Plasmid</keyword>
<dbReference type="InterPro" id="IPR006710">
    <property type="entry name" value="Glyco_hydro_43"/>
</dbReference>
<evidence type="ECO:0000256" key="4">
    <source>
        <dbReference type="ARBA" id="ARBA00023295"/>
    </source>
</evidence>
<keyword evidence="8" id="KW-1185">Reference proteome</keyword>
<proteinExistence type="inferred from homology"/>
<evidence type="ECO:0000256" key="1">
    <source>
        <dbReference type="ARBA" id="ARBA00009865"/>
    </source>
</evidence>
<reference evidence="7" key="1">
    <citation type="submission" date="2022-07" db="EMBL/GenBank/DDBJ databases">
        <title>Complete Genome Sequence of the Radioresistant Bacterium Deinococcus aetherius ST0316, Isolated from the Air Dust collected in Lower Stratosphere above Japan.</title>
        <authorList>
            <person name="Satoh K."/>
            <person name="Hagiwara K."/>
            <person name="Katsumata K."/>
            <person name="Kubo A."/>
            <person name="Yokobori S."/>
            <person name="Yamagishi A."/>
            <person name="Oono Y."/>
            <person name="Narumi I."/>
        </authorList>
    </citation>
    <scope>NUCLEOTIDE SEQUENCE</scope>
    <source>
        <strain evidence="7">ST0316</strain>
        <plasmid evidence="7">pDAETH-1</plasmid>
    </source>
</reference>
<dbReference type="RefSeq" id="WP_264777753.1">
    <property type="nucleotide sequence ID" value="NZ_AP026561.1"/>
</dbReference>
<accession>A0ABM8AJP8</accession>
<evidence type="ECO:0000256" key="2">
    <source>
        <dbReference type="ARBA" id="ARBA00022729"/>
    </source>
</evidence>
<organism evidence="7 8">
    <name type="scientific">Deinococcus aetherius</name>
    <dbReference type="NCBI Taxonomy" id="200252"/>
    <lineage>
        <taxon>Bacteria</taxon>
        <taxon>Thermotogati</taxon>
        <taxon>Deinococcota</taxon>
        <taxon>Deinococci</taxon>
        <taxon>Deinococcales</taxon>
        <taxon>Deinococcaceae</taxon>
        <taxon>Deinococcus</taxon>
    </lineage>
</organism>
<keyword evidence="2 6" id="KW-0732">Signal</keyword>
<dbReference type="PANTHER" id="PTHR43817">
    <property type="entry name" value="GLYCOSYL HYDROLASE"/>
    <property type="match status" value="1"/>
</dbReference>
<feature type="signal peptide" evidence="6">
    <location>
        <begin position="1"/>
        <end position="20"/>
    </location>
</feature>
<dbReference type="Proteomes" id="UP001064971">
    <property type="component" value="Plasmid pDAETH-1"/>
</dbReference>
<dbReference type="Gene3D" id="2.115.10.20">
    <property type="entry name" value="Glycosyl hydrolase domain, family 43"/>
    <property type="match status" value="1"/>
</dbReference>
<evidence type="ECO:0000256" key="5">
    <source>
        <dbReference type="RuleBase" id="RU361187"/>
    </source>
</evidence>
<dbReference type="InterPro" id="IPR023296">
    <property type="entry name" value="Glyco_hydro_beta-prop_sf"/>
</dbReference>
<dbReference type="EMBL" id="AP026561">
    <property type="protein sequence ID" value="BDP43920.1"/>
    <property type="molecule type" value="Genomic_DNA"/>
</dbReference>
<sequence>MTRPLVVLLGALILMQPAHGTTAPALTFTNPVVRSQDAPDPWVIRHGGRYYLTSTFDQDGGLWVWSAATLTGLDAGRKVKVWTAPASGPLSQQVWAPELHFLRGRWYLYFTASDGVDANHRHYVLEAETGDPQGPYKPPVRVDPALDSYAIDGSVLQLPDGRLYWMYAADGVWIAPMDSPTHVRDERVPFILGTEDWEHVWVERDGAYVREAGYWVEAPEALLHAGRTFVAYSAGHTAAKYYLGLMELRGQDPMDPSAWVKHKGPLFGPYEGPDGAVYAPGHNSFTTSPDGREDWLVYHAKEFDWPTFDGRTMRAQKFTWGQDGLPVFGHPVPSGVVLPRPSGEVPH</sequence>
<protein>
    <recommendedName>
        <fullName evidence="9">Alpha-N-arabinofuranosidase</fullName>
    </recommendedName>
</protein>
<gene>
    <name evidence="7" type="ORF">DAETH_38890</name>
</gene>
<dbReference type="PANTHER" id="PTHR43817:SF1">
    <property type="entry name" value="HYDROLASE, FAMILY 43, PUTATIVE (AFU_ORTHOLOGUE AFUA_3G01660)-RELATED"/>
    <property type="match status" value="1"/>
</dbReference>
<dbReference type="CDD" id="cd18820">
    <property type="entry name" value="GH43_LbAraf43-like"/>
    <property type="match status" value="1"/>
</dbReference>
<keyword evidence="4 5" id="KW-0326">Glycosidase</keyword>
<evidence type="ECO:0000313" key="7">
    <source>
        <dbReference type="EMBL" id="BDP43920.1"/>
    </source>
</evidence>
<evidence type="ECO:0000313" key="8">
    <source>
        <dbReference type="Proteomes" id="UP001064971"/>
    </source>
</evidence>
<dbReference type="SUPFAM" id="SSF75005">
    <property type="entry name" value="Arabinanase/levansucrase/invertase"/>
    <property type="match status" value="1"/>
</dbReference>
<comment type="similarity">
    <text evidence="1 5">Belongs to the glycosyl hydrolase 43 family.</text>
</comment>
<evidence type="ECO:0008006" key="9">
    <source>
        <dbReference type="Google" id="ProtNLM"/>
    </source>
</evidence>
<evidence type="ECO:0000256" key="3">
    <source>
        <dbReference type="ARBA" id="ARBA00022801"/>
    </source>
</evidence>
<dbReference type="Pfam" id="PF04616">
    <property type="entry name" value="Glyco_hydro_43"/>
    <property type="match status" value="1"/>
</dbReference>
<name>A0ABM8AJP8_9DEIO</name>
<evidence type="ECO:0000256" key="6">
    <source>
        <dbReference type="SAM" id="SignalP"/>
    </source>
</evidence>